<sequence length="110" mass="12838">MSPVYVCSLVTHLLHLCPILSSMGTSGSWLCLRGLMTPFHLLKRARPSWLMHLHLWRLPSWPLPPLVLLLPLQLQPRLKQRKRGRSRTRIWDLASLTNHQKSNQDSQLYL</sequence>
<feature type="signal peptide" evidence="1">
    <location>
        <begin position="1"/>
        <end position="22"/>
    </location>
</feature>
<dbReference type="GeneTree" id="ENSGT00910000146866"/>
<organism evidence="2 3">
    <name type="scientific">Equus caballus</name>
    <name type="common">Horse</name>
    <dbReference type="NCBI Taxonomy" id="9796"/>
    <lineage>
        <taxon>Eukaryota</taxon>
        <taxon>Metazoa</taxon>
        <taxon>Chordata</taxon>
        <taxon>Craniata</taxon>
        <taxon>Vertebrata</taxon>
        <taxon>Euteleostomi</taxon>
        <taxon>Mammalia</taxon>
        <taxon>Eutheria</taxon>
        <taxon>Laurasiatheria</taxon>
        <taxon>Perissodactyla</taxon>
        <taxon>Equidae</taxon>
        <taxon>Equus</taxon>
    </lineage>
</organism>
<protein>
    <submittedName>
        <fullName evidence="2">Uncharacterized protein</fullName>
    </submittedName>
</protein>
<evidence type="ECO:0000313" key="2">
    <source>
        <dbReference type="Ensembl" id="ENSECAP00000089625.1"/>
    </source>
</evidence>
<dbReference type="AlphaFoldDB" id="A0A9L0TMY3"/>
<dbReference type="Ensembl" id="ENSECAT00000110627.1">
    <property type="protein sequence ID" value="ENSECAP00000084521.1"/>
    <property type="gene ID" value="ENSECAG00000048807.1"/>
</dbReference>
<reference evidence="2" key="2">
    <citation type="submission" date="2025-05" db="UniProtKB">
        <authorList>
            <consortium name="Ensembl"/>
        </authorList>
    </citation>
    <scope>IDENTIFICATION</scope>
    <source>
        <strain evidence="2">Thoroughbred</strain>
    </source>
</reference>
<name>A0A9L0TMY3_HORSE</name>
<feature type="chain" id="PRO_5044699474" evidence="1">
    <location>
        <begin position="23"/>
        <end position="110"/>
    </location>
</feature>
<proteinExistence type="predicted"/>
<evidence type="ECO:0000256" key="1">
    <source>
        <dbReference type="SAM" id="SignalP"/>
    </source>
</evidence>
<reference evidence="2 3" key="1">
    <citation type="journal article" date="2009" name="Science">
        <title>Genome sequence, comparative analysis, and population genetics of the domestic horse.</title>
        <authorList>
            <consortium name="Broad Institute Genome Sequencing Platform"/>
            <consortium name="Broad Institute Whole Genome Assembly Team"/>
            <person name="Wade C.M."/>
            <person name="Giulotto E."/>
            <person name="Sigurdsson S."/>
            <person name="Zoli M."/>
            <person name="Gnerre S."/>
            <person name="Imsland F."/>
            <person name="Lear T.L."/>
            <person name="Adelson D.L."/>
            <person name="Bailey E."/>
            <person name="Bellone R.R."/>
            <person name="Bloecker H."/>
            <person name="Distl O."/>
            <person name="Edgar R.C."/>
            <person name="Garber M."/>
            <person name="Leeb T."/>
            <person name="Mauceli E."/>
            <person name="MacLeod J.N."/>
            <person name="Penedo M.C.T."/>
            <person name="Raison J.M."/>
            <person name="Sharpe T."/>
            <person name="Vogel J."/>
            <person name="Andersson L."/>
            <person name="Antczak D.F."/>
            <person name="Biagi T."/>
            <person name="Binns M.M."/>
            <person name="Chowdhary B.P."/>
            <person name="Coleman S.J."/>
            <person name="Della Valle G."/>
            <person name="Fryc S."/>
            <person name="Guerin G."/>
            <person name="Hasegawa T."/>
            <person name="Hill E.W."/>
            <person name="Jurka J."/>
            <person name="Kiialainen A."/>
            <person name="Lindgren G."/>
            <person name="Liu J."/>
            <person name="Magnani E."/>
            <person name="Mickelson J.R."/>
            <person name="Murray J."/>
            <person name="Nergadze S.G."/>
            <person name="Onofrio R."/>
            <person name="Pedroni S."/>
            <person name="Piras M.F."/>
            <person name="Raudsepp T."/>
            <person name="Rocchi M."/>
            <person name="Roeed K.H."/>
            <person name="Ryder O.A."/>
            <person name="Searle S."/>
            <person name="Skow L."/>
            <person name="Swinburne J.E."/>
            <person name="Syvaenen A.C."/>
            <person name="Tozaki T."/>
            <person name="Valberg S.J."/>
            <person name="Vaudin M."/>
            <person name="White J.R."/>
            <person name="Zody M.C."/>
            <person name="Lander E.S."/>
            <person name="Lindblad-Toh K."/>
        </authorList>
    </citation>
    <scope>NUCLEOTIDE SEQUENCE [LARGE SCALE GENOMIC DNA]</scope>
    <source>
        <strain evidence="2 3">Thoroughbred</strain>
    </source>
</reference>
<dbReference type="Proteomes" id="UP000002281">
    <property type="component" value="Chromosome 22"/>
</dbReference>
<dbReference type="Ensembl" id="ENSECAT00000090932.1">
    <property type="protein sequence ID" value="ENSECAP00000089625.1"/>
    <property type="gene ID" value="ENSECAG00000048807.1"/>
</dbReference>
<evidence type="ECO:0000313" key="3">
    <source>
        <dbReference type="Proteomes" id="UP000002281"/>
    </source>
</evidence>
<accession>A0A9L0TMY3</accession>
<keyword evidence="1" id="KW-0732">Signal</keyword>
<keyword evidence="3" id="KW-1185">Reference proteome</keyword>